<feature type="region of interest" description="Disordered" evidence="1">
    <location>
        <begin position="700"/>
        <end position="734"/>
    </location>
</feature>
<dbReference type="Pfam" id="PF14737">
    <property type="entry name" value="DUF4470"/>
    <property type="match status" value="2"/>
</dbReference>
<organism evidence="3 4">
    <name type="scientific">Asterophora parasitica</name>
    <dbReference type="NCBI Taxonomy" id="117018"/>
    <lineage>
        <taxon>Eukaryota</taxon>
        <taxon>Fungi</taxon>
        <taxon>Dikarya</taxon>
        <taxon>Basidiomycota</taxon>
        <taxon>Agaricomycotina</taxon>
        <taxon>Agaricomycetes</taxon>
        <taxon>Agaricomycetidae</taxon>
        <taxon>Agaricales</taxon>
        <taxon>Tricholomatineae</taxon>
        <taxon>Lyophyllaceae</taxon>
        <taxon>Asterophora</taxon>
    </lineage>
</organism>
<evidence type="ECO:0000256" key="1">
    <source>
        <dbReference type="SAM" id="MobiDB-lite"/>
    </source>
</evidence>
<evidence type="ECO:0000313" key="4">
    <source>
        <dbReference type="Proteomes" id="UP000775547"/>
    </source>
</evidence>
<name>A0A9P7G5R9_9AGAR</name>
<feature type="domain" description="DUF4470" evidence="2">
    <location>
        <begin position="541"/>
        <end position="634"/>
    </location>
</feature>
<dbReference type="EMBL" id="JABCKV010000117">
    <property type="protein sequence ID" value="KAG5643369.1"/>
    <property type="molecule type" value="Genomic_DNA"/>
</dbReference>
<comment type="caution">
    <text evidence="3">The sequence shown here is derived from an EMBL/GenBank/DDBJ whole genome shotgun (WGS) entry which is preliminary data.</text>
</comment>
<gene>
    <name evidence="3" type="ORF">DXG03_001017</name>
</gene>
<dbReference type="InterPro" id="IPR027974">
    <property type="entry name" value="DUF4470"/>
</dbReference>
<proteinExistence type="predicted"/>
<dbReference type="AlphaFoldDB" id="A0A9P7G5R9"/>
<keyword evidence="4" id="KW-1185">Reference proteome</keyword>
<accession>A0A9P7G5R9</accession>
<reference evidence="3" key="1">
    <citation type="submission" date="2020-07" db="EMBL/GenBank/DDBJ databases">
        <authorList>
            <person name="Nieuwenhuis M."/>
            <person name="Van De Peppel L.J.J."/>
        </authorList>
    </citation>
    <scope>NUCLEOTIDE SEQUENCE</scope>
    <source>
        <strain evidence="3">AP01</strain>
        <tissue evidence="3">Mycelium</tissue>
    </source>
</reference>
<dbReference type="OrthoDB" id="5282002at2759"/>
<evidence type="ECO:0000259" key="2">
    <source>
        <dbReference type="Pfam" id="PF14737"/>
    </source>
</evidence>
<evidence type="ECO:0000313" key="3">
    <source>
        <dbReference type="EMBL" id="KAG5643369.1"/>
    </source>
</evidence>
<sequence length="947" mass="106242">MDCLRLLENEREAASQMDFKICFAASGDVRNLVKTVNGLPANYEGKCDILFNDINPLVVGHNLLVLWALLNPDLDIDAAAELALHLMYSSCLTSAMADFVSESIELIKNLPRTGQKAIPVRGRGKLIANLTSSDLGVALDMLRSRYGVRVASLAYAKIMCNRKRQDYTDRYVSTLEPSHRLAFSRYRASGILVPFATPISHFDEPNRLLYSSGGDWLMRDSDSPLTGWDVPLVFAHARSSGLNRADVYGCLFFYVKDQLVQFATKLRDLNISIHLTPLDARNIPDIIKRGELRPFSFGCFDRIETSNIADYIIPFTSILQDWGAHLNRQNKFAVLLLYFMNWQNGKPVKPNMDKQMFVKYAPIMGVDVREVVTEGLGVVSPAMIRFTEGMSIFTDDYATFLSFLQDYNVDTVAARSKLRMRNIHRIHPKRAAVPLASPRQSIPDVTKSEFYDTFVIGTSDCTTRFVEFEASNQFVHSNGLTVKLYDEDGNLYDGPSRSDTETLFANWRSGMFKVHAGQILFRTLSKAALDQASGRLAGYSQTYASDCLRLSHNEGEDINRDFKICFAASGDIRNLVKTVNGLPKGYRGKCDILLNDNDSIVVNQNLVILYALLSAGPSIEESAELAVHLMYSAALTPASAAYLRGCIRIVYGDGASDGDMSFQSALKTRGEGKIFSMQSTMAMRRPMEMFLSRPLRPAEGLGKQGGSRVCRCAGRRPRSIPREPKASTSRRFRKVQPVRNPRSILLEYPRLHPTKPVIVFWFLLHHSADRRTRLRYTASGDWLGHPNANPLHGWPISDVIASGAKHEIDSADIIGCLFFHIKRDLMEFARRMKEFHVNIHITQFDPQVLSKGISIGALPAFEDAYFDRVETADLPDRSNIGETLASWGPLLNRANGRSCILMRSRNWHLGQPDATAQSNPRAVEMLMERCRKIPALVRRSQMQISVS</sequence>
<feature type="domain" description="DUF4470" evidence="2">
    <location>
        <begin position="2"/>
        <end position="92"/>
    </location>
</feature>
<reference evidence="3" key="2">
    <citation type="submission" date="2021-10" db="EMBL/GenBank/DDBJ databases">
        <title>Phylogenomics reveals ancestral predisposition of the termite-cultivated fungus Termitomyces towards a domesticated lifestyle.</title>
        <authorList>
            <person name="Auxier B."/>
            <person name="Grum-Grzhimaylo A."/>
            <person name="Cardenas M.E."/>
            <person name="Lodge J.D."/>
            <person name="Laessoe T."/>
            <person name="Pedersen O."/>
            <person name="Smith M.E."/>
            <person name="Kuyper T.W."/>
            <person name="Franco-Molano E.A."/>
            <person name="Baroni T.J."/>
            <person name="Aanen D.K."/>
        </authorList>
    </citation>
    <scope>NUCLEOTIDE SEQUENCE</scope>
    <source>
        <strain evidence="3">AP01</strain>
        <tissue evidence="3">Mycelium</tissue>
    </source>
</reference>
<dbReference type="Proteomes" id="UP000775547">
    <property type="component" value="Unassembled WGS sequence"/>
</dbReference>
<protein>
    <recommendedName>
        <fullName evidence="2">DUF4470 domain-containing protein</fullName>
    </recommendedName>
</protein>